<name>A0A285TTH3_9PROT</name>
<dbReference type="Proteomes" id="UP000219068">
    <property type="component" value="Unassembled WGS sequence"/>
</dbReference>
<reference evidence="1 2" key="1">
    <citation type="submission" date="2017-08" db="EMBL/GenBank/DDBJ databases">
        <authorList>
            <person name="de Groot N.N."/>
        </authorList>
    </citation>
    <scope>NUCLEOTIDE SEQUENCE [LARGE SCALE GENOMIC DNA]</scope>
    <source>
        <strain evidence="1 2">USBA 78</strain>
    </source>
</reference>
<proteinExistence type="predicted"/>
<dbReference type="EMBL" id="OBMM01000005">
    <property type="protein sequence ID" value="SOC27045.1"/>
    <property type="molecule type" value="Genomic_DNA"/>
</dbReference>
<evidence type="ECO:0000313" key="2">
    <source>
        <dbReference type="Proteomes" id="UP000219068"/>
    </source>
</evidence>
<dbReference type="AlphaFoldDB" id="A0A285TTH3"/>
<evidence type="ECO:0000313" key="1">
    <source>
        <dbReference type="EMBL" id="SOC27045.1"/>
    </source>
</evidence>
<organism evidence="1 2">
    <name type="scientific">Thalassospira xiamenensis</name>
    <dbReference type="NCBI Taxonomy" id="220697"/>
    <lineage>
        <taxon>Bacteria</taxon>
        <taxon>Pseudomonadati</taxon>
        <taxon>Pseudomonadota</taxon>
        <taxon>Alphaproteobacteria</taxon>
        <taxon>Rhodospirillales</taxon>
        <taxon>Thalassospiraceae</taxon>
        <taxon>Thalassospira</taxon>
    </lineage>
</organism>
<gene>
    <name evidence="1" type="ORF">SAMN05428964_105258</name>
</gene>
<accession>A0A285TTH3</accession>
<sequence>MSSSTPFRGPSPFSPGRNMFPGLRLSVPATNDKAAPVVAPVAAPEPEILQEVTTPPSEARTAATVGSGLVEDISSPEDYRNIAPIYADYVRVQDFATKPLAGMTANLVLLGGEASLVHPFRGLRTARHAGHRLRVVMSMSDGDGKERALFVGEASLTWWADDCRNGMRVTLRLDDGGIIDGPEKHPLTGLEVGKSGEVIYLACWALDNGEKPENPEEARRAQRKPFHTLTAVQQSQIKCRNDRQFQEWCLKFVAPHLDGVLALELPHYDDSPAEYASQVVRLYCGVQSRSEFKEDTQKGLDARHRWNEMLRRFDDWQRFTN</sequence>
<protein>
    <submittedName>
        <fullName evidence="1">Uncharacterized protein</fullName>
    </submittedName>
</protein>